<keyword evidence="4" id="KW-1185">Reference proteome</keyword>
<keyword evidence="2" id="KW-0472">Membrane</keyword>
<feature type="region of interest" description="Disordered" evidence="1">
    <location>
        <begin position="1"/>
        <end position="48"/>
    </location>
</feature>
<comment type="caution">
    <text evidence="3">The sequence shown here is derived from an EMBL/GenBank/DDBJ whole genome shotgun (WGS) entry which is preliminary data.</text>
</comment>
<keyword evidence="2" id="KW-1133">Transmembrane helix</keyword>
<accession>A0A2A9M367</accession>
<reference evidence="3 4" key="1">
    <citation type="submission" date="2017-09" db="EMBL/GenBank/DDBJ databases">
        <title>Genome sequencing of Besnoitia besnoiti strain Bb-Ger1.</title>
        <authorList>
            <person name="Schares G."/>
            <person name="Venepally P."/>
            <person name="Lorenzi H.A."/>
        </authorList>
    </citation>
    <scope>NUCLEOTIDE SEQUENCE [LARGE SCALE GENOMIC DNA]</scope>
    <source>
        <strain evidence="3 4">Bb-Ger1</strain>
    </source>
</reference>
<protein>
    <recommendedName>
        <fullName evidence="5">Transmembrane protein</fullName>
    </recommendedName>
</protein>
<evidence type="ECO:0000313" key="3">
    <source>
        <dbReference type="EMBL" id="PFH31664.1"/>
    </source>
</evidence>
<gene>
    <name evidence="3" type="ORF">BESB_026380</name>
</gene>
<evidence type="ECO:0000256" key="1">
    <source>
        <dbReference type="SAM" id="MobiDB-lite"/>
    </source>
</evidence>
<keyword evidence="2" id="KW-0812">Transmembrane</keyword>
<name>A0A2A9M367_BESBE</name>
<sequence length="193" mass="20456">MTQQRQTGEAAEAAGTTTLAGGFTADRDSQASAPSLDTHENESVGPHIDVGLAPDSFGAHSLALIRAAGSGSIAAAVSSTVYMLLKRRPPLYGWRWHVAAASTGTAFGWWYTRWKQRIRAVAENGHQRHGIHGRSPSVAHPVLKKASCSTVASITLDPGGSPYRSHAQDGRGLDEPLKRLGLDVLLLVGKLES</sequence>
<dbReference type="Proteomes" id="UP000224006">
    <property type="component" value="Unassembled WGS sequence"/>
</dbReference>
<dbReference type="VEuPathDB" id="ToxoDB:BESB_026380"/>
<dbReference type="OrthoDB" id="10333986at2759"/>
<evidence type="ECO:0008006" key="5">
    <source>
        <dbReference type="Google" id="ProtNLM"/>
    </source>
</evidence>
<evidence type="ECO:0000313" key="4">
    <source>
        <dbReference type="Proteomes" id="UP000224006"/>
    </source>
</evidence>
<proteinExistence type="predicted"/>
<dbReference type="GeneID" id="40307690"/>
<dbReference type="EMBL" id="NWUJ01000014">
    <property type="protein sequence ID" value="PFH31664.1"/>
    <property type="molecule type" value="Genomic_DNA"/>
</dbReference>
<organism evidence="3 4">
    <name type="scientific">Besnoitia besnoiti</name>
    <name type="common">Apicomplexan protozoan</name>
    <dbReference type="NCBI Taxonomy" id="94643"/>
    <lineage>
        <taxon>Eukaryota</taxon>
        <taxon>Sar</taxon>
        <taxon>Alveolata</taxon>
        <taxon>Apicomplexa</taxon>
        <taxon>Conoidasida</taxon>
        <taxon>Coccidia</taxon>
        <taxon>Eucoccidiorida</taxon>
        <taxon>Eimeriorina</taxon>
        <taxon>Sarcocystidae</taxon>
        <taxon>Besnoitia</taxon>
    </lineage>
</organism>
<evidence type="ECO:0000256" key="2">
    <source>
        <dbReference type="SAM" id="Phobius"/>
    </source>
</evidence>
<dbReference type="KEGG" id="bbes:BESB_026380"/>
<dbReference type="AlphaFoldDB" id="A0A2A9M367"/>
<dbReference type="RefSeq" id="XP_029215673.1">
    <property type="nucleotide sequence ID" value="XM_029361318.1"/>
</dbReference>
<feature type="compositionally biased region" description="Low complexity" evidence="1">
    <location>
        <begin position="7"/>
        <end position="24"/>
    </location>
</feature>
<feature type="transmembrane region" description="Helical" evidence="2">
    <location>
        <begin position="63"/>
        <end position="85"/>
    </location>
</feature>